<sequence>MSEIINIQTAKTHLSRLVEKVAAGEEVIIAKAGKPMVRVIPYQPARKPRASPGKVKKSRQFRFRPAGG</sequence>
<dbReference type="EMBL" id="CP119075">
    <property type="protein sequence ID" value="WED65923.1"/>
    <property type="molecule type" value="Genomic_DNA"/>
</dbReference>
<evidence type="ECO:0000313" key="5">
    <source>
        <dbReference type="Proteomes" id="UP001218638"/>
    </source>
</evidence>
<dbReference type="KEGG" id="slom:PXH66_03550"/>
<reference evidence="4" key="1">
    <citation type="submission" date="2023-03" db="EMBL/GenBank/DDBJ databases">
        <title>Lomoglobus Profundus gen. nov., sp. nov., a novel member of the phylum Verrucomicrobia, isolated from deep-marine sediment of South China Sea.</title>
        <authorList>
            <person name="Ahmad T."/>
            <person name="Ishaq S.E."/>
            <person name="Wang F."/>
        </authorList>
    </citation>
    <scope>NUCLEOTIDE SEQUENCE</scope>
    <source>
        <strain evidence="4">LMO-M01</strain>
    </source>
</reference>
<evidence type="ECO:0000313" key="4">
    <source>
        <dbReference type="EMBL" id="WED65923.1"/>
    </source>
</evidence>
<organism evidence="4 5">
    <name type="scientific">Synoicihabitans lomoniglobus</name>
    <dbReference type="NCBI Taxonomy" id="2909285"/>
    <lineage>
        <taxon>Bacteria</taxon>
        <taxon>Pseudomonadati</taxon>
        <taxon>Verrucomicrobiota</taxon>
        <taxon>Opitutia</taxon>
        <taxon>Opitutales</taxon>
        <taxon>Opitutaceae</taxon>
        <taxon>Synoicihabitans</taxon>
    </lineage>
</organism>
<dbReference type="Pfam" id="PF02604">
    <property type="entry name" value="PhdYeFM_antitox"/>
    <property type="match status" value="1"/>
</dbReference>
<feature type="region of interest" description="Disordered" evidence="3">
    <location>
        <begin position="43"/>
        <end position="68"/>
    </location>
</feature>
<evidence type="ECO:0000256" key="2">
    <source>
        <dbReference type="RuleBase" id="RU362080"/>
    </source>
</evidence>
<dbReference type="NCBIfam" id="TIGR01552">
    <property type="entry name" value="phd_fam"/>
    <property type="match status" value="1"/>
</dbReference>
<dbReference type="InterPro" id="IPR006442">
    <property type="entry name" value="Antitoxin_Phd/YefM"/>
</dbReference>
<proteinExistence type="inferred from homology"/>
<keyword evidence="5" id="KW-1185">Reference proteome</keyword>
<protein>
    <recommendedName>
        <fullName evidence="2">Antitoxin</fullName>
    </recommendedName>
</protein>
<name>A0AAF0I2S9_9BACT</name>
<dbReference type="InterPro" id="IPR036165">
    <property type="entry name" value="YefM-like_sf"/>
</dbReference>
<comment type="function">
    <text evidence="2">Antitoxin component of a type II toxin-antitoxin (TA) system.</text>
</comment>
<dbReference type="RefSeq" id="WP_330927785.1">
    <property type="nucleotide sequence ID" value="NZ_CP119075.1"/>
</dbReference>
<comment type="similarity">
    <text evidence="1 2">Belongs to the phD/YefM antitoxin family.</text>
</comment>
<dbReference type="Gene3D" id="3.40.1620.10">
    <property type="entry name" value="YefM-like domain"/>
    <property type="match status" value="1"/>
</dbReference>
<dbReference type="Proteomes" id="UP001218638">
    <property type="component" value="Chromosome"/>
</dbReference>
<evidence type="ECO:0000256" key="1">
    <source>
        <dbReference type="ARBA" id="ARBA00009981"/>
    </source>
</evidence>
<gene>
    <name evidence="4" type="ORF">PXH66_03550</name>
</gene>
<accession>A0AAF0I2S9</accession>
<dbReference type="AlphaFoldDB" id="A0AAF0I2S9"/>
<evidence type="ECO:0000256" key="3">
    <source>
        <dbReference type="SAM" id="MobiDB-lite"/>
    </source>
</evidence>
<dbReference type="SUPFAM" id="SSF143120">
    <property type="entry name" value="YefM-like"/>
    <property type="match status" value="1"/>
</dbReference>
<feature type="compositionally biased region" description="Basic residues" evidence="3">
    <location>
        <begin position="46"/>
        <end position="62"/>
    </location>
</feature>